<reference evidence="1" key="1">
    <citation type="submission" date="2020-07" db="EMBL/GenBank/DDBJ databases">
        <title>Koleobacter methoxysyntrophicus gen. nov., sp. nov., a novel anaerobic bacterium isolated from deep subsurface oil field and proposal of Koleobacterales ord. nov. in the phylum Firmicutes.</title>
        <authorList>
            <person name="Sakamoto S."/>
            <person name="Tamaki H."/>
        </authorList>
    </citation>
    <scope>NUCLEOTIDE SEQUENCE</scope>
    <source>
        <strain evidence="1">NRmbB1</strain>
    </source>
</reference>
<dbReference type="PANTHER" id="PTHR39185:SF1">
    <property type="entry name" value="SWARMING MOTILITY PROTEIN SWRD"/>
    <property type="match status" value="1"/>
</dbReference>
<dbReference type="Proteomes" id="UP000662904">
    <property type="component" value="Chromosome"/>
</dbReference>
<keyword evidence="2" id="KW-1185">Reference proteome</keyword>
<evidence type="ECO:0000313" key="2">
    <source>
        <dbReference type="Proteomes" id="UP000662904"/>
    </source>
</evidence>
<proteinExistence type="predicted"/>
<dbReference type="InterPro" id="IPR009384">
    <property type="entry name" value="SwrD-like"/>
</dbReference>
<dbReference type="PANTHER" id="PTHR39185">
    <property type="entry name" value="SWARMING MOTILITY PROTEIN SWRD"/>
    <property type="match status" value="1"/>
</dbReference>
<evidence type="ECO:0000313" key="1">
    <source>
        <dbReference type="EMBL" id="QSQ09890.1"/>
    </source>
</evidence>
<dbReference type="AlphaFoldDB" id="A0A8A0RQP5"/>
<dbReference type="Pfam" id="PF06289">
    <property type="entry name" value="FlbD"/>
    <property type="match status" value="1"/>
</dbReference>
<dbReference type="RefSeq" id="WP_206707223.1">
    <property type="nucleotide sequence ID" value="NZ_CP059066.1"/>
</dbReference>
<protein>
    <submittedName>
        <fullName evidence="1">Swarming motility protein SwrD</fullName>
    </submittedName>
</protein>
<accession>A0A8A0RQP5</accession>
<dbReference type="EMBL" id="CP059066">
    <property type="protein sequence ID" value="QSQ09890.1"/>
    <property type="molecule type" value="Genomic_DNA"/>
</dbReference>
<name>A0A8A0RQP5_9FIRM</name>
<dbReference type="KEGG" id="kme:H0A61_02271"/>
<sequence length="61" mass="7056">MIQLTKLNGTGFILNADLIETIDYTPDTVITLINNKKIVVKESPHDIIEKVINYRRRIFGR</sequence>
<gene>
    <name evidence="1" type="primary">swrD</name>
    <name evidence="1" type="ORF">H0A61_02271</name>
</gene>
<organism evidence="1 2">
    <name type="scientific">Koleobacter methoxysyntrophicus</name>
    <dbReference type="NCBI Taxonomy" id="2751313"/>
    <lineage>
        <taxon>Bacteria</taxon>
        <taxon>Bacillati</taxon>
        <taxon>Bacillota</taxon>
        <taxon>Clostridia</taxon>
        <taxon>Koleobacterales</taxon>
        <taxon>Koleobacteraceae</taxon>
        <taxon>Koleobacter</taxon>
    </lineage>
</organism>